<reference evidence="4" key="1">
    <citation type="submission" date="2020-07" db="EMBL/GenBank/DDBJ databases">
        <title>Huge and variable diversity of episymbiotic CPR bacteria and DPANN archaea in groundwater ecosystems.</title>
        <authorList>
            <person name="He C.Y."/>
            <person name="Keren R."/>
            <person name="Whittaker M."/>
            <person name="Farag I.F."/>
            <person name="Doudna J."/>
            <person name="Cate J.H.D."/>
            <person name="Banfield J.F."/>
        </authorList>
    </citation>
    <scope>NUCLEOTIDE SEQUENCE</scope>
    <source>
        <strain evidence="4">NC_groundwater_1520_Pr4_B-0.1um_53_5</strain>
    </source>
</reference>
<dbReference type="PANTHER" id="PTHR44943">
    <property type="entry name" value="CELLULOSE SYNTHASE OPERON PROTEIN C"/>
    <property type="match status" value="1"/>
</dbReference>
<dbReference type="InterPro" id="IPR019734">
    <property type="entry name" value="TPR_rpt"/>
</dbReference>
<protein>
    <submittedName>
        <fullName evidence="4">Tetratricopeptide repeat protein</fullName>
    </submittedName>
</protein>
<feature type="repeat" description="TPR" evidence="3">
    <location>
        <begin position="237"/>
        <end position="270"/>
    </location>
</feature>
<dbReference type="Gene3D" id="1.25.40.10">
    <property type="entry name" value="Tetratricopeptide repeat domain"/>
    <property type="match status" value="2"/>
</dbReference>
<name>A0A933IBG2_UNCT6</name>
<dbReference type="InterPro" id="IPR013105">
    <property type="entry name" value="TPR_2"/>
</dbReference>
<dbReference type="AlphaFoldDB" id="A0A933IBG2"/>
<evidence type="ECO:0000256" key="3">
    <source>
        <dbReference type="PROSITE-ProRule" id="PRU00339"/>
    </source>
</evidence>
<dbReference type="PROSITE" id="PS50005">
    <property type="entry name" value="TPR"/>
    <property type="match status" value="2"/>
</dbReference>
<evidence type="ECO:0000256" key="1">
    <source>
        <dbReference type="ARBA" id="ARBA00022737"/>
    </source>
</evidence>
<proteinExistence type="predicted"/>
<gene>
    <name evidence="4" type="ORF">HY768_10930</name>
</gene>
<sequence>MKKACAICAKSKGKRACKQKDGIICPPCCAAIRNSSCADYLHFKASEIYEASKPEYFPQNSFIAAVDEEIEETLDQAMDLVEKGSLEEAENIVAGLLRDNPRYHSTHFSMGVIHIERKRWDEALSCFEKAIDIFPYFWEAHFNKASVCLKKYDLKNAVLAYRRVVEIGDPDEKEVKHAKNFLSDLEQDMLENDGIDLDSYLKSSDRFEQALSCMDNQEWENAIGCFKGCLNIIKRHVQSYGNIGLCHLQLGQKEPAIKAFNQALEIDPDYELAIVNRSLAVAMKDGEKPEPGRIETVDYYKDYPMKGKSYIRSFIQNIKQSLHKKKRQSKTYPSE</sequence>
<keyword evidence="1" id="KW-0677">Repeat</keyword>
<evidence type="ECO:0000313" key="4">
    <source>
        <dbReference type="EMBL" id="MBI4727711.1"/>
    </source>
</evidence>
<dbReference type="PANTHER" id="PTHR44943:SF4">
    <property type="entry name" value="TPR REPEAT-CONTAINING PROTEIN MJ0798"/>
    <property type="match status" value="1"/>
</dbReference>
<comment type="caution">
    <text evidence="4">The sequence shown here is derived from an EMBL/GenBank/DDBJ whole genome shotgun (WGS) entry which is preliminary data.</text>
</comment>
<dbReference type="PROSITE" id="PS50293">
    <property type="entry name" value="TPR_REGION"/>
    <property type="match status" value="1"/>
</dbReference>
<dbReference type="Proteomes" id="UP000736328">
    <property type="component" value="Unassembled WGS sequence"/>
</dbReference>
<dbReference type="SUPFAM" id="SSF48452">
    <property type="entry name" value="TPR-like"/>
    <property type="match status" value="1"/>
</dbReference>
<dbReference type="InterPro" id="IPR051685">
    <property type="entry name" value="Ycf3/AcsC/BcsC/TPR_MFPF"/>
</dbReference>
<evidence type="ECO:0000313" key="5">
    <source>
        <dbReference type="Proteomes" id="UP000736328"/>
    </source>
</evidence>
<dbReference type="EMBL" id="JACQXR010000149">
    <property type="protein sequence ID" value="MBI4727711.1"/>
    <property type="molecule type" value="Genomic_DNA"/>
</dbReference>
<dbReference type="Pfam" id="PF07719">
    <property type="entry name" value="TPR_2"/>
    <property type="match status" value="1"/>
</dbReference>
<evidence type="ECO:0000256" key="2">
    <source>
        <dbReference type="ARBA" id="ARBA00022803"/>
    </source>
</evidence>
<accession>A0A933IBG2</accession>
<keyword evidence="2 3" id="KW-0802">TPR repeat</keyword>
<dbReference type="SMART" id="SM00028">
    <property type="entry name" value="TPR"/>
    <property type="match status" value="4"/>
</dbReference>
<feature type="repeat" description="TPR" evidence="3">
    <location>
        <begin position="104"/>
        <end position="137"/>
    </location>
</feature>
<organism evidence="4 5">
    <name type="scientific">candidate division TA06 bacterium</name>
    <dbReference type="NCBI Taxonomy" id="2250710"/>
    <lineage>
        <taxon>Bacteria</taxon>
        <taxon>Bacteria division TA06</taxon>
    </lineage>
</organism>
<dbReference type="InterPro" id="IPR011990">
    <property type="entry name" value="TPR-like_helical_dom_sf"/>
</dbReference>
<dbReference type="Pfam" id="PF00515">
    <property type="entry name" value="TPR_1"/>
    <property type="match status" value="1"/>
</dbReference>